<organism evidence="1 2">
    <name type="scientific">Panicum virgatum</name>
    <name type="common">Blackwell switchgrass</name>
    <dbReference type="NCBI Taxonomy" id="38727"/>
    <lineage>
        <taxon>Eukaryota</taxon>
        <taxon>Viridiplantae</taxon>
        <taxon>Streptophyta</taxon>
        <taxon>Embryophyta</taxon>
        <taxon>Tracheophyta</taxon>
        <taxon>Spermatophyta</taxon>
        <taxon>Magnoliopsida</taxon>
        <taxon>Liliopsida</taxon>
        <taxon>Poales</taxon>
        <taxon>Poaceae</taxon>
        <taxon>PACMAD clade</taxon>
        <taxon>Panicoideae</taxon>
        <taxon>Panicodae</taxon>
        <taxon>Paniceae</taxon>
        <taxon>Panicinae</taxon>
        <taxon>Panicum</taxon>
        <taxon>Panicum sect. Hiantes</taxon>
    </lineage>
</organism>
<sequence>MPPQPWLTICHLLDPWRRPILYESRPLVSTCRHSMPRHLSHGLVRSLWTMAALAAVARTSETDLGGAHIDMWRTSMEAALKITLALHLSVPSLYSATSHSDIISLLFAVEGLTWGHWTGTAATAAAFL</sequence>
<proteinExistence type="predicted"/>
<keyword evidence="2" id="KW-1185">Reference proteome</keyword>
<protein>
    <submittedName>
        <fullName evidence="1">Uncharacterized protein</fullName>
    </submittedName>
</protein>
<gene>
    <name evidence="1" type="ORF">PVAP13_1NG193476</name>
</gene>
<reference evidence="1" key="1">
    <citation type="submission" date="2020-05" db="EMBL/GenBank/DDBJ databases">
        <title>WGS assembly of Panicum virgatum.</title>
        <authorList>
            <person name="Lovell J.T."/>
            <person name="Jenkins J."/>
            <person name="Shu S."/>
            <person name="Juenger T.E."/>
            <person name="Schmutz J."/>
        </authorList>
    </citation>
    <scope>NUCLEOTIDE SEQUENCE</scope>
    <source>
        <strain evidence="1">AP13</strain>
    </source>
</reference>
<evidence type="ECO:0000313" key="1">
    <source>
        <dbReference type="EMBL" id="KAG2650459.1"/>
    </source>
</evidence>
<dbReference type="EMBL" id="CM029038">
    <property type="protein sequence ID" value="KAG2650459.1"/>
    <property type="molecule type" value="Genomic_DNA"/>
</dbReference>
<comment type="caution">
    <text evidence="1">The sequence shown here is derived from an EMBL/GenBank/DDBJ whole genome shotgun (WGS) entry which is preliminary data.</text>
</comment>
<name>A0A8T0X4H3_PANVG</name>
<dbReference type="AlphaFoldDB" id="A0A8T0X4H3"/>
<accession>A0A8T0X4H3</accession>
<dbReference type="Proteomes" id="UP000823388">
    <property type="component" value="Chromosome 1N"/>
</dbReference>
<evidence type="ECO:0000313" key="2">
    <source>
        <dbReference type="Proteomes" id="UP000823388"/>
    </source>
</evidence>